<protein>
    <submittedName>
        <fullName evidence="2">Uncharacterized protein</fullName>
    </submittedName>
</protein>
<gene>
    <name evidence="2" type="ORF">HB776_12695</name>
</gene>
<proteinExistence type="predicted"/>
<dbReference type="Proteomes" id="UP000515291">
    <property type="component" value="Chromosome"/>
</dbReference>
<feature type="region of interest" description="Disordered" evidence="1">
    <location>
        <begin position="121"/>
        <end position="176"/>
    </location>
</feature>
<sequence length="176" mass="20128">MAASCKYEISILKHDEQEIVLATHHPAIGELTRDKLESLRSRLRDFHGKEHTLARHRQREARGKAEPRGSSFSGTAEHATQRKQVFVAAIKRVSKELKRLQNFEVKKELGEAARRALALRRAQQFSRPQNDLRPGEGMRSIPSRRRNIKIPPSRIGRVSQANKRAQARRDVSRGSE</sequence>
<organism evidence="2 3">
    <name type="scientific">Tardiphaga robiniae</name>
    <dbReference type="NCBI Taxonomy" id="943830"/>
    <lineage>
        <taxon>Bacteria</taxon>
        <taxon>Pseudomonadati</taxon>
        <taxon>Pseudomonadota</taxon>
        <taxon>Alphaproteobacteria</taxon>
        <taxon>Hyphomicrobiales</taxon>
        <taxon>Nitrobacteraceae</taxon>
        <taxon>Tardiphaga</taxon>
    </lineage>
</organism>
<dbReference type="RefSeq" id="WP_184518144.1">
    <property type="nucleotide sequence ID" value="NZ_CP050292.1"/>
</dbReference>
<feature type="compositionally biased region" description="Basic and acidic residues" evidence="1">
    <location>
        <begin position="167"/>
        <end position="176"/>
    </location>
</feature>
<dbReference type="KEGG" id="trb:HB776_12695"/>
<feature type="region of interest" description="Disordered" evidence="1">
    <location>
        <begin position="51"/>
        <end position="78"/>
    </location>
</feature>
<accession>A0A7G6TZ08</accession>
<evidence type="ECO:0000313" key="3">
    <source>
        <dbReference type="Proteomes" id="UP000515291"/>
    </source>
</evidence>
<evidence type="ECO:0000256" key="1">
    <source>
        <dbReference type="SAM" id="MobiDB-lite"/>
    </source>
</evidence>
<name>A0A7G6TZ08_9BRAD</name>
<evidence type="ECO:0000313" key="2">
    <source>
        <dbReference type="EMBL" id="QND71990.1"/>
    </source>
</evidence>
<dbReference type="EMBL" id="CP050292">
    <property type="protein sequence ID" value="QND71990.1"/>
    <property type="molecule type" value="Genomic_DNA"/>
</dbReference>
<dbReference type="AlphaFoldDB" id="A0A7G6TZ08"/>
<reference evidence="3" key="1">
    <citation type="journal article" date="2020" name="Mol. Plant Microbe">
        <title>Rhizobial microsymbionts of the narrowly endemic Oxytropis species growing in Kamchatka are characterized by significant genetic diversity and possess a set of genes that are associated with T3SS and T6SS secretion systems and can affect the development of symbiosis.</title>
        <authorList>
            <person name="Safronova V."/>
            <person name="Guro P."/>
            <person name="Sazanova A."/>
            <person name="Kuznetsova I."/>
            <person name="Belimov A."/>
            <person name="Yakubov V."/>
            <person name="Chirak E."/>
            <person name="Afonin A."/>
            <person name="Gogolev Y."/>
            <person name="Andronov E."/>
            <person name="Tikhonovich I."/>
        </authorList>
    </citation>
    <scope>NUCLEOTIDE SEQUENCE [LARGE SCALE GENOMIC DNA]</scope>
    <source>
        <strain evidence="3">581</strain>
    </source>
</reference>